<keyword evidence="1" id="KW-1133">Transmembrane helix</keyword>
<reference key="2">
    <citation type="journal article" date="2000" name="Nature">
        <title>Sequence and analysis of chromosome 1 of the plant Arabidopsis thaliana.</title>
        <authorList>
            <person name="Theologis A."/>
            <person name="Ecker J.R."/>
            <person name="Palm C.J."/>
            <person name="Federspiel N.A."/>
            <person name="Kaul S."/>
            <person name="White O."/>
            <person name="Alonso J."/>
            <person name="Altafi H."/>
            <person name="Araujo R."/>
            <person name="Bowman C.L."/>
            <person name="Brooks S.Y."/>
            <person name="Buehler E."/>
            <person name="Chan A."/>
            <person name="Chao Q."/>
            <person name="Chen H."/>
            <person name="Cheuk R.F."/>
            <person name="Chin C.W."/>
            <person name="Chung M.K."/>
            <person name="Conn L."/>
            <person name="Conway A.B."/>
            <person name="Conway A.R."/>
            <person name="Creasy T.H."/>
            <person name="Dewar K."/>
            <person name="Dunn P."/>
            <person name="Etgu P."/>
            <person name="Feldblyum T.V."/>
            <person name="Feng J."/>
            <person name="Fong B."/>
            <person name="Fujii C.Y."/>
            <person name="Gill J.E."/>
            <person name="Goldsmith A.D."/>
            <person name="Haas B."/>
            <person name="Hansen N.F."/>
            <person name="Hughes B."/>
            <person name="Huizar L."/>
            <person name="Hunter J.L."/>
            <person name="Jenkins J."/>
            <person name="Johnson-Hopson C."/>
            <person name="Khan S."/>
            <person name="Khaykin E."/>
            <person name="Kim C.J."/>
            <person name="Koo H.L."/>
            <person name="Kremenetskaia I."/>
            <person name="Kurtz D.B."/>
            <person name="Kwan A."/>
            <person name="Lam B."/>
            <person name="Langin-Hooper S."/>
            <person name="Lee A."/>
            <person name="Lee J.M."/>
            <person name="Lenz C.A."/>
            <person name="Li J.H."/>
            <person name="Li Y."/>
            <person name="Lin X."/>
            <person name="Liu S.X."/>
            <person name="Liu Z.A."/>
            <person name="Luros J.S."/>
            <person name="Maiti R."/>
            <person name="Marziali A."/>
            <person name="Militscher J."/>
            <person name="Miranda M."/>
            <person name="Nguyen M."/>
            <person name="Nierman W.C."/>
            <person name="Osborne B.I."/>
            <person name="Pai G."/>
            <person name="Peterson J."/>
            <person name="Pham P.K."/>
            <person name="Rizzo M."/>
            <person name="Rooney T."/>
            <person name="Rowley D."/>
            <person name="Sakano H."/>
            <person name="Salzberg S.L."/>
            <person name="Schwartz J.R."/>
            <person name="Shinn P."/>
            <person name="Southwick A.M."/>
            <person name="Sun H."/>
            <person name="Tallon L.J."/>
            <person name="Tambunga G."/>
            <person name="Toriumi M.J."/>
            <person name="Town C.D."/>
            <person name="Utterback T."/>
            <person name="Van Aken S."/>
            <person name="Vaysberg M."/>
            <person name="Vysotskaia V.S."/>
            <person name="Walker M."/>
            <person name="Wu D."/>
            <person name="Yu G."/>
            <person name="Fraser C.M."/>
            <person name="Venter J.C."/>
            <person name="Davis R.W."/>
        </authorList>
    </citation>
    <scope>NUCLEOTIDE SEQUENCE [LARGE SCALE GENOMIC DNA]</scope>
    <source>
        <strain>cv. Columbia</strain>
    </source>
</reference>
<name>Q9SH05_ARATH</name>
<organism evidence="2">
    <name type="scientific">Arabidopsis thaliana</name>
    <name type="common">Mouse-ear cress</name>
    <dbReference type="NCBI Taxonomy" id="3702"/>
    <lineage>
        <taxon>Eukaryota</taxon>
        <taxon>Viridiplantae</taxon>
        <taxon>Streptophyta</taxon>
        <taxon>Embryophyta</taxon>
        <taxon>Tracheophyta</taxon>
        <taxon>Spermatophyta</taxon>
        <taxon>Magnoliopsida</taxon>
        <taxon>eudicotyledons</taxon>
        <taxon>Gunneridae</taxon>
        <taxon>Pentapetalae</taxon>
        <taxon>rosids</taxon>
        <taxon>malvids</taxon>
        <taxon>Brassicales</taxon>
        <taxon>Brassicaceae</taxon>
        <taxon>Camelineae</taxon>
        <taxon>Arabidopsis</taxon>
    </lineage>
</organism>
<keyword evidence="1" id="KW-0812">Transmembrane</keyword>
<sequence length="211" mass="24686">MHLDHFFLKLWDPLGTLSKIYSILVYPLNIVVTTYLKWFIEPLPQNYMPYQTPHQQVSSSFGMYPQQPRPPVFVRRQNEPPNIRMVNNNALQHGGMQTSVNQSPLRFRLPNINNRQAPVRPNANAIIPPQGEILGCRRRSYPSRFEFGQSSSSSAQRRRIVPASENVGSTSINHGNAEQRLFFLHFFLLTYHTFFKYLFHIYTLPFFYLLI</sequence>
<reference evidence="2" key="3">
    <citation type="submission" date="2000-10" db="EMBL/GenBank/DDBJ databases">
        <authorList>
            <person name="Chao Q."/>
            <person name="Brooks S."/>
            <person name="Buehler E."/>
            <person name="Johnson-Hopson C."/>
            <person name="Khan S."/>
            <person name="Kim C."/>
            <person name="Shinn P."/>
            <person name="Altafi H."/>
            <person name="Bei B."/>
            <person name="Chin C."/>
            <person name="Chiou J."/>
            <person name="Choi E."/>
            <person name="Conn L."/>
            <person name="Conway A."/>
            <person name="Gonzalez A."/>
            <person name="Hansen N."/>
            <person name="Howing B."/>
            <person name="Koo T."/>
            <person name="Lam B."/>
            <person name="Lee J."/>
            <person name="Lenz C."/>
            <person name="Li J."/>
            <person name="Liu A."/>
            <person name="Liu J."/>
            <person name="Liu S."/>
            <person name="Mukharsky N."/>
            <person name="Nguyen M."/>
            <person name="Palm C."/>
            <person name="Pham P."/>
            <person name="Sakano H."/>
            <person name="Schwartz J."/>
            <person name="Southwick A."/>
            <person name="Thaveri A."/>
            <person name="Toriumi M."/>
            <person name="Vaysberg M."/>
            <person name="Yu G."/>
            <person name="Davis R."/>
            <person name="Federspiel N."/>
            <person name="Theologis A."/>
            <person name="Ecker J."/>
        </authorList>
    </citation>
    <scope>NUCLEOTIDE SEQUENCE</scope>
</reference>
<keyword evidence="1" id="KW-0472">Membrane</keyword>
<proteinExistence type="predicted"/>
<evidence type="ECO:0000256" key="1">
    <source>
        <dbReference type="SAM" id="Phobius"/>
    </source>
</evidence>
<dbReference type="EMBL" id="AC009243">
    <property type="protein sequence ID" value="AAF17697.1"/>
    <property type="molecule type" value="Genomic_DNA"/>
</dbReference>
<protein>
    <submittedName>
        <fullName evidence="2">F28K19.17</fullName>
    </submittedName>
</protein>
<feature type="transmembrane region" description="Helical" evidence="1">
    <location>
        <begin position="181"/>
        <end position="202"/>
    </location>
</feature>
<reference evidence="2" key="1">
    <citation type="submission" date="1999-09" db="EMBL/GenBank/DDBJ databases">
        <title>Genomic sequence for Arabidopsis thaliana BAC F28K19 from chromosome I.</title>
        <authorList>
            <person name="Khan S."/>
            <person name="Brooks S."/>
            <person name="Buehler E."/>
            <person name="Chao Q."/>
            <person name="Dunn P."/>
            <person name="Kim C."/>
            <person name="Shinn P."/>
            <person name="Altafi H."/>
            <person name="Araujo R."/>
            <person name="Conn L."/>
            <person name="Conway A.B."/>
            <person name="Gonzalez A."/>
            <person name="Hansen N.F."/>
            <person name="Huizar L."/>
            <person name="Kremenetskaia I."/>
            <person name="Lenz C."/>
            <person name="Li J."/>
            <person name="Liu S."/>
            <person name="Luros S."/>
            <person name="Rowley D."/>
            <person name="Schwartz J."/>
            <person name="Toriumi M."/>
            <person name="Vysotskaia V."/>
            <person name="Yu G."/>
            <person name="Davis R.W."/>
            <person name="Federspiel N.A."/>
            <person name="Theologis A."/>
            <person name="Ecker J.R."/>
        </authorList>
    </citation>
    <scope>NUCLEOTIDE SEQUENCE</scope>
</reference>
<dbReference type="ExpressionAtlas" id="Q9SH05">
    <property type="expression patterns" value="baseline and differential"/>
</dbReference>
<feature type="transmembrane region" description="Helical" evidence="1">
    <location>
        <begin position="20"/>
        <end position="40"/>
    </location>
</feature>
<dbReference type="AlphaFoldDB" id="Q9SH05"/>
<evidence type="ECO:0000313" key="2">
    <source>
        <dbReference type="EMBL" id="AAF17697.1"/>
    </source>
</evidence>
<accession>Q9SH05</accession>